<keyword evidence="4" id="KW-1185">Reference proteome</keyword>
<feature type="transmembrane region" description="Helical" evidence="2">
    <location>
        <begin position="242"/>
        <end position="267"/>
    </location>
</feature>
<gene>
    <name evidence="3" type="ORF">HUE87_03355</name>
</gene>
<evidence type="ECO:0000256" key="1">
    <source>
        <dbReference type="ARBA" id="ARBA00010759"/>
    </source>
</evidence>
<dbReference type="InterPro" id="IPR036821">
    <property type="entry name" value="Peptide_deformylase_sf"/>
</dbReference>
<evidence type="ECO:0000256" key="2">
    <source>
        <dbReference type="SAM" id="Phobius"/>
    </source>
</evidence>
<dbReference type="PRINTS" id="PR01576">
    <property type="entry name" value="PDEFORMYLASE"/>
</dbReference>
<sequence length="268" mass="30149">MVKDIVTYPTPPSVNFGTDVRLFNEDLFSLIDDLKDTITENKIDGLAAYQIGYYFNVIVVKKDGDFLELINPRVLRTEGKTVVTESTAYFPGLTAQVQRYEAISLVYQDREGKQHSLKADGEFGILLQRKIDYTFGSTFLMKLSKEEKELFESKLEQGSNISIPESCPTVFKRDKILKVASILTLLIALLLLASLFVSNEESLSSIWNFQKYISYATIGVIVTYFFYAQYEGKIFTSCSSCQIGNIIGTALVSLTKLSAIMLISYFVV</sequence>
<comment type="similarity">
    <text evidence="1">Belongs to the polypeptide deformylase family.</text>
</comment>
<accession>A0A7S7RQB9</accession>
<dbReference type="SUPFAM" id="SSF56420">
    <property type="entry name" value="Peptide deformylase"/>
    <property type="match status" value="1"/>
</dbReference>
<keyword evidence="2" id="KW-0812">Transmembrane</keyword>
<dbReference type="PANTHER" id="PTHR10458">
    <property type="entry name" value="PEPTIDE DEFORMYLASE"/>
    <property type="match status" value="1"/>
</dbReference>
<protein>
    <submittedName>
        <fullName evidence="3">Peptide deformylase</fullName>
    </submittedName>
</protein>
<dbReference type="EMBL" id="CP054493">
    <property type="protein sequence ID" value="QOY55287.1"/>
    <property type="molecule type" value="Genomic_DNA"/>
</dbReference>
<feature type="transmembrane region" description="Helical" evidence="2">
    <location>
        <begin position="212"/>
        <end position="230"/>
    </location>
</feature>
<keyword evidence="2" id="KW-0472">Membrane</keyword>
<dbReference type="InterPro" id="IPR023635">
    <property type="entry name" value="Peptide_deformylase"/>
</dbReference>
<keyword evidence="2" id="KW-1133">Transmembrane helix</keyword>
<dbReference type="Gene3D" id="3.90.45.10">
    <property type="entry name" value="Peptide deformylase"/>
    <property type="match status" value="1"/>
</dbReference>
<dbReference type="KEGG" id="smas:HUE87_03355"/>
<reference evidence="3 4" key="1">
    <citation type="submission" date="2020-05" db="EMBL/GenBank/DDBJ databases">
        <title>Sulfurimonas marisnigri, sp. nov., and Sulfurimonas baltica, sp. nov., manganese oxide reducing chemolithoautotrophs of the class Epsilonproteobacteria isolated from the pelagic redoxclines of the Black and Baltic Seas and emended description of the genus Sulfurimonas.</title>
        <authorList>
            <person name="Henkel J.V."/>
            <person name="Laudan C."/>
            <person name="Werner J."/>
            <person name="Neu T."/>
            <person name="Plewe S."/>
            <person name="Sproer C."/>
            <person name="Bunk B."/>
            <person name="Schulz-Vogt H.N."/>
        </authorList>
    </citation>
    <scope>NUCLEOTIDE SEQUENCE [LARGE SCALE GENOMIC DNA]</scope>
    <source>
        <strain evidence="3 4">SoZ1</strain>
    </source>
</reference>
<organism evidence="3 4">
    <name type="scientific">Candidatus Sulfurimonas marisnigri</name>
    <dbReference type="NCBI Taxonomy" id="2740405"/>
    <lineage>
        <taxon>Bacteria</taxon>
        <taxon>Pseudomonadati</taxon>
        <taxon>Campylobacterota</taxon>
        <taxon>Epsilonproteobacteria</taxon>
        <taxon>Campylobacterales</taxon>
        <taxon>Sulfurimonadaceae</taxon>
        <taxon>Sulfurimonas</taxon>
    </lineage>
</organism>
<dbReference type="Proteomes" id="UP000593836">
    <property type="component" value="Chromosome"/>
</dbReference>
<feature type="transmembrane region" description="Helical" evidence="2">
    <location>
        <begin position="176"/>
        <end position="197"/>
    </location>
</feature>
<dbReference type="AlphaFoldDB" id="A0A7S7RQB9"/>
<evidence type="ECO:0000313" key="3">
    <source>
        <dbReference type="EMBL" id="QOY55287.1"/>
    </source>
</evidence>
<name>A0A7S7RQB9_9BACT</name>
<dbReference type="PANTHER" id="PTHR10458:SF22">
    <property type="entry name" value="PEPTIDE DEFORMYLASE"/>
    <property type="match status" value="1"/>
</dbReference>
<dbReference type="GO" id="GO:0042586">
    <property type="term" value="F:peptide deformylase activity"/>
    <property type="evidence" value="ECO:0007669"/>
    <property type="project" value="InterPro"/>
</dbReference>
<dbReference type="Pfam" id="PF01327">
    <property type="entry name" value="Pep_deformylase"/>
    <property type="match status" value="1"/>
</dbReference>
<proteinExistence type="inferred from homology"/>
<evidence type="ECO:0000313" key="4">
    <source>
        <dbReference type="Proteomes" id="UP000593836"/>
    </source>
</evidence>
<dbReference type="RefSeq" id="WP_194367329.1">
    <property type="nucleotide sequence ID" value="NZ_CP054493.1"/>
</dbReference>